<keyword evidence="5" id="KW-0645">Protease</keyword>
<evidence type="ECO:0000256" key="9">
    <source>
        <dbReference type="ARBA" id="ARBA00022960"/>
    </source>
</evidence>
<gene>
    <name evidence="19" type="ORF">GRI40_12580</name>
</gene>
<dbReference type="FunFam" id="1.10.3810.10:FF:000001">
    <property type="entry name" value="Penicillin-binding protein 1A"/>
    <property type="match status" value="1"/>
</dbReference>
<comment type="similarity">
    <text evidence="3">In the N-terminal section; belongs to the glycosyltransferase 51 family.</text>
</comment>
<evidence type="ECO:0000256" key="16">
    <source>
        <dbReference type="SAM" id="Phobius"/>
    </source>
</evidence>
<keyword evidence="6" id="KW-0328">Glycosyltransferase</keyword>
<dbReference type="PANTHER" id="PTHR32282:SF33">
    <property type="entry name" value="PEPTIDOGLYCAN GLYCOSYLTRANSFERASE"/>
    <property type="match status" value="1"/>
</dbReference>
<dbReference type="Pfam" id="PF00905">
    <property type="entry name" value="Transpeptidase"/>
    <property type="match status" value="1"/>
</dbReference>
<dbReference type="GO" id="GO:0009252">
    <property type="term" value="P:peptidoglycan biosynthetic process"/>
    <property type="evidence" value="ECO:0007669"/>
    <property type="project" value="UniProtKB-UniPathway"/>
</dbReference>
<feature type="compositionally biased region" description="Pro residues" evidence="15">
    <location>
        <begin position="717"/>
        <end position="731"/>
    </location>
</feature>
<keyword evidence="4" id="KW-0121">Carboxypeptidase</keyword>
<dbReference type="UniPathway" id="UPA00219"/>
<comment type="catalytic activity">
    <reaction evidence="14">
        <text>[GlcNAc-(1-&gt;4)-Mur2Ac(oyl-L-Ala-gamma-D-Glu-L-Lys-D-Ala-D-Ala)](n)-di-trans,octa-cis-undecaprenyl diphosphate + beta-D-GlcNAc-(1-&gt;4)-Mur2Ac(oyl-L-Ala-gamma-D-Glu-L-Lys-D-Ala-D-Ala)-di-trans,octa-cis-undecaprenyl diphosphate = [GlcNAc-(1-&gt;4)-Mur2Ac(oyl-L-Ala-gamma-D-Glu-L-Lys-D-Ala-D-Ala)](n+1)-di-trans,octa-cis-undecaprenyl diphosphate + di-trans,octa-cis-undecaprenyl diphosphate + H(+)</text>
        <dbReference type="Rhea" id="RHEA:23708"/>
        <dbReference type="Rhea" id="RHEA-COMP:9602"/>
        <dbReference type="Rhea" id="RHEA-COMP:9603"/>
        <dbReference type="ChEBI" id="CHEBI:15378"/>
        <dbReference type="ChEBI" id="CHEBI:58405"/>
        <dbReference type="ChEBI" id="CHEBI:60033"/>
        <dbReference type="ChEBI" id="CHEBI:78435"/>
        <dbReference type="EC" id="2.4.99.28"/>
    </reaction>
</comment>
<keyword evidence="16" id="KW-0472">Membrane</keyword>
<keyword evidence="9" id="KW-0133">Cell shape</keyword>
<dbReference type="AlphaFoldDB" id="A0A6I4TFG6"/>
<feature type="domain" description="Glycosyl transferase family 51" evidence="18">
    <location>
        <begin position="136"/>
        <end position="295"/>
    </location>
</feature>
<organism evidence="19 20">
    <name type="scientific">Tsuneonella aeria</name>
    <dbReference type="NCBI Taxonomy" id="1837929"/>
    <lineage>
        <taxon>Bacteria</taxon>
        <taxon>Pseudomonadati</taxon>
        <taxon>Pseudomonadota</taxon>
        <taxon>Alphaproteobacteria</taxon>
        <taxon>Sphingomonadales</taxon>
        <taxon>Erythrobacteraceae</taxon>
        <taxon>Tsuneonella</taxon>
    </lineage>
</organism>
<dbReference type="GO" id="GO:0030288">
    <property type="term" value="C:outer membrane-bounded periplasmic space"/>
    <property type="evidence" value="ECO:0007669"/>
    <property type="project" value="TreeGrafter"/>
</dbReference>
<reference evidence="19 20" key="1">
    <citation type="submission" date="2019-12" db="EMBL/GenBank/DDBJ databases">
        <title>Genomic-based taxomic classification of the family Erythrobacteraceae.</title>
        <authorList>
            <person name="Xu L."/>
        </authorList>
    </citation>
    <scope>NUCLEOTIDE SEQUENCE [LARGE SCALE GENOMIC DNA]</scope>
    <source>
        <strain evidence="19 20">100921-2</strain>
    </source>
</reference>
<dbReference type="InterPro" id="IPR036950">
    <property type="entry name" value="PBP_transglycosylase"/>
</dbReference>
<evidence type="ECO:0000256" key="7">
    <source>
        <dbReference type="ARBA" id="ARBA00022679"/>
    </source>
</evidence>
<keyword evidence="11" id="KW-0511">Multifunctional enzyme</keyword>
<dbReference type="GO" id="GO:0006508">
    <property type="term" value="P:proteolysis"/>
    <property type="evidence" value="ECO:0007669"/>
    <property type="project" value="UniProtKB-KW"/>
</dbReference>
<dbReference type="EMBL" id="WTZA01000002">
    <property type="protein sequence ID" value="MXO76051.1"/>
    <property type="molecule type" value="Genomic_DNA"/>
</dbReference>
<dbReference type="Proteomes" id="UP000439522">
    <property type="component" value="Unassembled WGS sequence"/>
</dbReference>
<evidence type="ECO:0000256" key="10">
    <source>
        <dbReference type="ARBA" id="ARBA00022984"/>
    </source>
</evidence>
<feature type="region of interest" description="Disordered" evidence="15">
    <location>
        <begin position="643"/>
        <end position="731"/>
    </location>
</feature>
<dbReference type="Gene3D" id="3.40.710.10">
    <property type="entry name" value="DD-peptidase/beta-lactamase superfamily"/>
    <property type="match status" value="1"/>
</dbReference>
<evidence type="ECO:0000256" key="13">
    <source>
        <dbReference type="ARBA" id="ARBA00034000"/>
    </source>
</evidence>
<sequence length="731" mass="79457">MSLRSPWFRRKPMTEPAPHAGYFALHDRFDDDYGEDERDDSVLRPRHRAGGATGDRFDDWDRRLDSLDAPSGKGWLGRPRRWWIVRGIAAMLALFMLITAWLAVTAPLSKSLQPIAAPQLTLLASDGTPIARNGAVIDKPVEVAKLPPHVVEAFLAIEDRRFYSHWGVDPRGLARAAWTGYGGGSTITQQLAKFTFLTPEQTLTRKAREMLIAFWLEAWLTKDEILERYLSNTYFGDNIYGLRAASLHYFYRQPERLRPEQAAMLAGLVQAPSRYAPTRHYDRAAKRMGLVVASMVDAGYITPAEAQAMRPPRLDVRPAKSLPTGTYFADWALPQGRRLAEAGYGGQTLTTTLDSRLQAIARRVTARVPGNAQLALVAMRPNGEVVAMIGGKDYARSPFNRATQARRQPGSTFKLFVWLAALREGMTPGDRIDNSAITTGGYQPKNAGGNYSDSITLEDAFARSSNVAAVRLLKTVGSEKVIATARDLGVRSPLAEGDPSLALGTSTMTLLELTSAYAGVAGNSFPVVPRAFATPEKGWLARAWDWTNQESLSRRTHGDMERMMRAAINRGTGRAASLSVANFGKTGTTQDNRDALFVGYAGDLVVGVWVGNDDNTPLAGVSGGTVPARIWRDFMVQALGRGAARPAPVPDQRDDPGTPVEPMDVPGPADIPSAEFPIDGQGSRVRIGGEGVTVSTDVEGVPLDLRIDRDGLRVTPGPSPTGQPPPAVPPQ</sequence>
<evidence type="ECO:0000256" key="15">
    <source>
        <dbReference type="SAM" id="MobiDB-lite"/>
    </source>
</evidence>
<dbReference type="GO" id="GO:0009002">
    <property type="term" value="F:serine-type D-Ala-D-Ala carboxypeptidase activity"/>
    <property type="evidence" value="ECO:0007669"/>
    <property type="project" value="UniProtKB-EC"/>
</dbReference>
<evidence type="ECO:0000259" key="18">
    <source>
        <dbReference type="Pfam" id="PF00912"/>
    </source>
</evidence>
<evidence type="ECO:0000256" key="6">
    <source>
        <dbReference type="ARBA" id="ARBA00022676"/>
    </source>
</evidence>
<evidence type="ECO:0000256" key="5">
    <source>
        <dbReference type="ARBA" id="ARBA00022670"/>
    </source>
</evidence>
<keyword evidence="12" id="KW-0961">Cell wall biogenesis/degradation</keyword>
<evidence type="ECO:0000256" key="4">
    <source>
        <dbReference type="ARBA" id="ARBA00022645"/>
    </source>
</evidence>
<evidence type="ECO:0000313" key="20">
    <source>
        <dbReference type="Proteomes" id="UP000439522"/>
    </source>
</evidence>
<protein>
    <submittedName>
        <fullName evidence="19">Penicillin-binding protein</fullName>
    </submittedName>
</protein>
<keyword evidence="7" id="KW-0808">Transferase</keyword>
<dbReference type="Gene3D" id="1.10.3810.10">
    <property type="entry name" value="Biosynthetic peptidoglycan transglycosylase-like"/>
    <property type="match status" value="1"/>
</dbReference>
<dbReference type="InterPro" id="IPR050396">
    <property type="entry name" value="Glycosyltr_51/Transpeptidase"/>
</dbReference>
<dbReference type="GO" id="GO:0008360">
    <property type="term" value="P:regulation of cell shape"/>
    <property type="evidence" value="ECO:0007669"/>
    <property type="project" value="UniProtKB-KW"/>
</dbReference>
<evidence type="ECO:0000256" key="12">
    <source>
        <dbReference type="ARBA" id="ARBA00023316"/>
    </source>
</evidence>
<accession>A0A6I4TFG6</accession>
<comment type="pathway">
    <text evidence="1">Cell wall biogenesis; peptidoglycan biosynthesis.</text>
</comment>
<dbReference type="PANTHER" id="PTHR32282">
    <property type="entry name" value="BINDING PROTEIN TRANSPEPTIDASE, PUTATIVE-RELATED"/>
    <property type="match status" value="1"/>
</dbReference>
<feature type="transmembrane region" description="Helical" evidence="16">
    <location>
        <begin position="83"/>
        <end position="104"/>
    </location>
</feature>
<dbReference type="GO" id="GO:0071555">
    <property type="term" value="P:cell wall organization"/>
    <property type="evidence" value="ECO:0007669"/>
    <property type="project" value="UniProtKB-KW"/>
</dbReference>
<feature type="domain" description="Penicillin-binding protein transpeptidase" evidence="17">
    <location>
        <begin position="376"/>
        <end position="635"/>
    </location>
</feature>
<keyword evidence="8" id="KW-0378">Hydrolase</keyword>
<dbReference type="SUPFAM" id="SSF53955">
    <property type="entry name" value="Lysozyme-like"/>
    <property type="match status" value="1"/>
</dbReference>
<keyword evidence="16" id="KW-0812">Transmembrane</keyword>
<dbReference type="InterPro" id="IPR001264">
    <property type="entry name" value="Glyco_trans_51"/>
</dbReference>
<dbReference type="GO" id="GO:0008955">
    <property type="term" value="F:peptidoglycan glycosyltransferase activity"/>
    <property type="evidence" value="ECO:0007669"/>
    <property type="project" value="UniProtKB-EC"/>
</dbReference>
<comment type="caution">
    <text evidence="19">The sequence shown here is derived from an EMBL/GenBank/DDBJ whole genome shotgun (WGS) entry which is preliminary data.</text>
</comment>
<dbReference type="Pfam" id="PF00912">
    <property type="entry name" value="Transgly"/>
    <property type="match status" value="1"/>
</dbReference>
<evidence type="ECO:0000313" key="19">
    <source>
        <dbReference type="EMBL" id="MXO76051.1"/>
    </source>
</evidence>
<evidence type="ECO:0000256" key="11">
    <source>
        <dbReference type="ARBA" id="ARBA00023268"/>
    </source>
</evidence>
<comment type="similarity">
    <text evidence="2">In the C-terminal section; belongs to the transpeptidase family.</text>
</comment>
<name>A0A6I4TFG6_9SPHN</name>
<evidence type="ECO:0000256" key="14">
    <source>
        <dbReference type="ARBA" id="ARBA00049902"/>
    </source>
</evidence>
<keyword evidence="10" id="KW-0573">Peptidoglycan synthesis</keyword>
<keyword evidence="20" id="KW-1185">Reference proteome</keyword>
<evidence type="ECO:0000256" key="1">
    <source>
        <dbReference type="ARBA" id="ARBA00004752"/>
    </source>
</evidence>
<dbReference type="InterPro" id="IPR001460">
    <property type="entry name" value="PCN-bd_Tpept"/>
</dbReference>
<keyword evidence="16" id="KW-1133">Transmembrane helix</keyword>
<dbReference type="InterPro" id="IPR012338">
    <property type="entry name" value="Beta-lactam/transpept-like"/>
</dbReference>
<proteinExistence type="inferred from homology"/>
<evidence type="ECO:0000256" key="3">
    <source>
        <dbReference type="ARBA" id="ARBA00007739"/>
    </source>
</evidence>
<evidence type="ECO:0000256" key="8">
    <source>
        <dbReference type="ARBA" id="ARBA00022801"/>
    </source>
</evidence>
<dbReference type="OrthoDB" id="9766909at2"/>
<dbReference type="InterPro" id="IPR023346">
    <property type="entry name" value="Lysozyme-like_dom_sf"/>
</dbReference>
<dbReference type="GO" id="GO:0008658">
    <property type="term" value="F:penicillin binding"/>
    <property type="evidence" value="ECO:0007669"/>
    <property type="project" value="InterPro"/>
</dbReference>
<evidence type="ECO:0000259" key="17">
    <source>
        <dbReference type="Pfam" id="PF00905"/>
    </source>
</evidence>
<evidence type="ECO:0000256" key="2">
    <source>
        <dbReference type="ARBA" id="ARBA00007090"/>
    </source>
</evidence>
<dbReference type="SUPFAM" id="SSF56601">
    <property type="entry name" value="beta-lactamase/transpeptidase-like"/>
    <property type="match status" value="1"/>
</dbReference>
<comment type="catalytic activity">
    <reaction evidence="13">
        <text>Preferential cleavage: (Ac)2-L-Lys-D-Ala-|-D-Ala. Also transpeptidation of peptidyl-alanyl moieties that are N-acyl substituents of D-alanine.</text>
        <dbReference type="EC" id="3.4.16.4"/>
    </reaction>
</comment>